<evidence type="ECO:0000313" key="14">
    <source>
        <dbReference type="Proteomes" id="UP000440578"/>
    </source>
</evidence>
<keyword evidence="6 10" id="KW-0472">Membrane</keyword>
<feature type="chain" id="PRO_5025369517" evidence="11">
    <location>
        <begin position="23"/>
        <end position="741"/>
    </location>
</feature>
<keyword evidence="11" id="KW-0732">Signal</keyword>
<feature type="transmembrane region" description="Helical" evidence="10">
    <location>
        <begin position="589"/>
        <end position="613"/>
    </location>
</feature>
<evidence type="ECO:0000256" key="1">
    <source>
        <dbReference type="ARBA" id="ARBA00004651"/>
    </source>
</evidence>
<dbReference type="PANTHER" id="PTHR42643:SF32">
    <property type="entry name" value="IONOTROPIC RECEPTOR 31A, ISOFORM C-RELATED"/>
    <property type="match status" value="1"/>
</dbReference>
<dbReference type="SUPFAM" id="SSF53850">
    <property type="entry name" value="Periplasmic binding protein-like II"/>
    <property type="match status" value="1"/>
</dbReference>
<feature type="domain" description="Ionotropic glutamate receptor C-terminal" evidence="12">
    <location>
        <begin position="326"/>
        <end position="600"/>
    </location>
</feature>
<keyword evidence="4 10" id="KW-0812">Transmembrane</keyword>
<organism evidence="13 14">
    <name type="scientific">Amphibalanus amphitrite</name>
    <name type="common">Striped barnacle</name>
    <name type="synonym">Balanus amphitrite</name>
    <dbReference type="NCBI Taxonomy" id="1232801"/>
    <lineage>
        <taxon>Eukaryota</taxon>
        <taxon>Metazoa</taxon>
        <taxon>Ecdysozoa</taxon>
        <taxon>Arthropoda</taxon>
        <taxon>Crustacea</taxon>
        <taxon>Multicrustacea</taxon>
        <taxon>Cirripedia</taxon>
        <taxon>Thoracica</taxon>
        <taxon>Thoracicalcarea</taxon>
        <taxon>Balanomorpha</taxon>
        <taxon>Balanoidea</taxon>
        <taxon>Balanidae</taxon>
        <taxon>Amphibalaninae</taxon>
        <taxon>Amphibalanus</taxon>
    </lineage>
</organism>
<evidence type="ECO:0000256" key="9">
    <source>
        <dbReference type="SAM" id="MobiDB-lite"/>
    </source>
</evidence>
<comment type="caution">
    <text evidence="13">The sequence shown here is derived from an EMBL/GenBank/DDBJ whole genome shotgun (WGS) entry which is preliminary data.</text>
</comment>
<dbReference type="PANTHER" id="PTHR42643">
    <property type="entry name" value="IONOTROPIC RECEPTOR 20A-RELATED"/>
    <property type="match status" value="1"/>
</dbReference>
<evidence type="ECO:0000256" key="2">
    <source>
        <dbReference type="ARBA" id="ARBA00008685"/>
    </source>
</evidence>
<protein>
    <submittedName>
        <fullName evidence="13">Glutamate receptor ionotropic, delta-1</fullName>
    </submittedName>
</protein>
<keyword evidence="8" id="KW-0325">Glycoprotein</keyword>
<dbReference type="EMBL" id="VIIS01000774">
    <property type="protein sequence ID" value="KAF0305220.1"/>
    <property type="molecule type" value="Genomic_DNA"/>
</dbReference>
<keyword evidence="3" id="KW-1003">Cell membrane</keyword>
<dbReference type="GO" id="GO:0015276">
    <property type="term" value="F:ligand-gated monoatomic ion channel activity"/>
    <property type="evidence" value="ECO:0007669"/>
    <property type="project" value="InterPro"/>
</dbReference>
<dbReference type="Proteomes" id="UP000440578">
    <property type="component" value="Unassembled WGS sequence"/>
</dbReference>
<dbReference type="GO" id="GO:0050906">
    <property type="term" value="P:detection of stimulus involved in sensory perception"/>
    <property type="evidence" value="ECO:0007669"/>
    <property type="project" value="UniProtKB-ARBA"/>
</dbReference>
<keyword evidence="5 10" id="KW-1133">Transmembrane helix</keyword>
<dbReference type="AlphaFoldDB" id="A0A6A4WNC6"/>
<feature type="region of interest" description="Disordered" evidence="9">
    <location>
        <begin position="714"/>
        <end position="741"/>
    </location>
</feature>
<dbReference type="GO" id="GO:0005886">
    <property type="term" value="C:plasma membrane"/>
    <property type="evidence" value="ECO:0007669"/>
    <property type="project" value="UniProtKB-SubCell"/>
</dbReference>
<evidence type="ECO:0000256" key="4">
    <source>
        <dbReference type="ARBA" id="ARBA00022692"/>
    </source>
</evidence>
<dbReference type="Pfam" id="PF00060">
    <property type="entry name" value="Lig_chan"/>
    <property type="match status" value="1"/>
</dbReference>
<comment type="subcellular location">
    <subcellularLocation>
        <location evidence="1">Cell membrane</location>
        <topology evidence="1">Multi-pass membrane protein</topology>
    </subcellularLocation>
</comment>
<accession>A0A6A4WNC6</accession>
<keyword evidence="14" id="KW-1185">Reference proteome</keyword>
<evidence type="ECO:0000256" key="5">
    <source>
        <dbReference type="ARBA" id="ARBA00022989"/>
    </source>
</evidence>
<comment type="similarity">
    <text evidence="2">Belongs to the glutamate-gated ion channel (TC 1.A.10.1) family.</text>
</comment>
<evidence type="ECO:0000256" key="11">
    <source>
        <dbReference type="SAM" id="SignalP"/>
    </source>
</evidence>
<name>A0A6A4WNC6_AMPAM</name>
<reference evidence="13 14" key="1">
    <citation type="submission" date="2019-07" db="EMBL/GenBank/DDBJ databases">
        <title>Draft genome assembly of a fouling barnacle, Amphibalanus amphitrite (Darwin, 1854): The first reference genome for Thecostraca.</title>
        <authorList>
            <person name="Kim W."/>
        </authorList>
    </citation>
    <scope>NUCLEOTIDE SEQUENCE [LARGE SCALE GENOMIC DNA]</scope>
    <source>
        <strain evidence="13">SNU_AA5</strain>
        <tissue evidence="13">Soma without cirri and trophi</tissue>
    </source>
</reference>
<feature type="region of interest" description="Disordered" evidence="9">
    <location>
        <begin position="624"/>
        <end position="665"/>
    </location>
</feature>
<feature type="transmembrane region" description="Helical" evidence="10">
    <location>
        <begin position="328"/>
        <end position="350"/>
    </location>
</feature>
<evidence type="ECO:0000256" key="6">
    <source>
        <dbReference type="ARBA" id="ARBA00023136"/>
    </source>
</evidence>
<evidence type="ECO:0000256" key="10">
    <source>
        <dbReference type="SAM" id="Phobius"/>
    </source>
</evidence>
<keyword evidence="7 13" id="KW-0675">Receptor</keyword>
<gene>
    <name evidence="13" type="primary">Grid1_1</name>
    <name evidence="13" type="ORF">FJT64_023162</name>
</gene>
<dbReference type="InterPro" id="IPR052192">
    <property type="entry name" value="Insect_Ionotropic_Sensory_Rcpt"/>
</dbReference>
<evidence type="ECO:0000313" key="13">
    <source>
        <dbReference type="EMBL" id="KAF0305220.1"/>
    </source>
</evidence>
<evidence type="ECO:0000256" key="3">
    <source>
        <dbReference type="ARBA" id="ARBA00022475"/>
    </source>
</evidence>
<feature type="transmembrane region" description="Helical" evidence="10">
    <location>
        <begin position="391"/>
        <end position="411"/>
    </location>
</feature>
<sequence length="741" mass="82285">MSLLLCQLVLGLLAALAGRCWSRQLVSPPPDCITDIARRLGWQTINLKYEANYPEFNPMWWVSYLSRNSFFVHPSTFCEHCNQAQGLPPFSNGGLLFRPTPPGFLNIDRLHLIHVVGDPAWRPQDGAAGWVSWLYRDDSEHWRLVTLNWGPDTGNWVRKDVGRCGPHHFIEDRPGLLTYAIHVGDWLLRGAMRGQHLKMGFGAVPPSNEEEGVKRSVGYEDGIVLRDGQLQHGPQADIIQTMSNSLGFSFTVIAVFPKGNTSAWKELVNEVSHYRLDIGLGLMAPTPQLRERVSFLEAQRYVTTYATVRKPRLNSAGFDPGKPFGMDVWTLIVATLVISSILSWIITWLVRRFRDGHSTTPWKSLPDVSSHVLQVAGILCQRGVELTTNSYAIGTLFLTLSMFSLLIYNFYTGVMLSYMAVLVPASPFSSLSAATSNGYRVRYQAGSQQEDLLRSNSTALLRDFLAHSSPIVHFGPEEDYPAVAEAATSPNDIILASDAFLAMDESMADPAFCSLCYWPEPVAQTPVSMIATPHLHNSWMLDRYLRVLQETGVLNRWRRRLRRSYLAGSRLCSTEPQAAQYSQLGLRSVAVSFGLLLGGVLLSLLLLVAEVLVHRLTGGSSRRRQLALTGPHQTTFGSTRPGPLEAAPTPDDARRWGATNGHPDEWHQMQDEQQLLQQYSPDQWSSARGQPLAHQWQPVTSETESVTWQLTWTATRTTASDSPEGGSGGFMPSPGSTTTGS</sequence>
<dbReference type="InterPro" id="IPR001320">
    <property type="entry name" value="Iontro_rcpt_C"/>
</dbReference>
<dbReference type="Gene3D" id="1.10.287.70">
    <property type="match status" value="1"/>
</dbReference>
<evidence type="ECO:0000256" key="8">
    <source>
        <dbReference type="ARBA" id="ARBA00023180"/>
    </source>
</evidence>
<proteinExistence type="inferred from homology"/>
<evidence type="ECO:0000259" key="12">
    <source>
        <dbReference type="Pfam" id="PF00060"/>
    </source>
</evidence>
<evidence type="ECO:0000256" key="7">
    <source>
        <dbReference type="ARBA" id="ARBA00023170"/>
    </source>
</evidence>
<feature type="signal peptide" evidence="11">
    <location>
        <begin position="1"/>
        <end position="22"/>
    </location>
</feature>